<dbReference type="OrthoDB" id="207797at2"/>
<reference evidence="2 3" key="1">
    <citation type="submission" date="2019-02" db="EMBL/GenBank/DDBJ databases">
        <title>Deep-cultivation of Planctomycetes and their phenomic and genomic characterization uncovers novel biology.</title>
        <authorList>
            <person name="Wiegand S."/>
            <person name="Jogler M."/>
            <person name="Boedeker C."/>
            <person name="Pinto D."/>
            <person name="Vollmers J."/>
            <person name="Rivas-Marin E."/>
            <person name="Kohn T."/>
            <person name="Peeters S.H."/>
            <person name="Heuer A."/>
            <person name="Rast P."/>
            <person name="Oberbeckmann S."/>
            <person name="Bunk B."/>
            <person name="Jeske O."/>
            <person name="Meyerdierks A."/>
            <person name="Storesund J.E."/>
            <person name="Kallscheuer N."/>
            <person name="Luecker S."/>
            <person name="Lage O.M."/>
            <person name="Pohl T."/>
            <person name="Merkel B.J."/>
            <person name="Hornburger P."/>
            <person name="Mueller R.-W."/>
            <person name="Bruemmer F."/>
            <person name="Labrenz M."/>
            <person name="Spormann A.M."/>
            <person name="Op Den Camp H."/>
            <person name="Overmann J."/>
            <person name="Amann R."/>
            <person name="Jetten M.S.M."/>
            <person name="Mascher T."/>
            <person name="Medema M.H."/>
            <person name="Devos D.P."/>
            <person name="Kaster A.-K."/>
            <person name="Ovreas L."/>
            <person name="Rohde M."/>
            <person name="Galperin M.Y."/>
            <person name="Jogler C."/>
        </authorList>
    </citation>
    <scope>NUCLEOTIDE SEQUENCE [LARGE SCALE GENOMIC DNA]</scope>
    <source>
        <strain evidence="2 3">CA13</strain>
    </source>
</reference>
<keyword evidence="1" id="KW-0732">Signal</keyword>
<dbReference type="EMBL" id="SJPJ01000001">
    <property type="protein sequence ID" value="TWT85126.1"/>
    <property type="molecule type" value="Genomic_DNA"/>
</dbReference>
<evidence type="ECO:0000313" key="3">
    <source>
        <dbReference type="Proteomes" id="UP000315010"/>
    </source>
</evidence>
<dbReference type="Pfam" id="PF19577">
    <property type="entry name" value="DcaP"/>
    <property type="match status" value="1"/>
</dbReference>
<protein>
    <recommendedName>
        <fullName evidence="4">Porin subfamily protein</fullName>
    </recommendedName>
</protein>
<evidence type="ECO:0008006" key="4">
    <source>
        <dbReference type="Google" id="ProtNLM"/>
    </source>
</evidence>
<name>A0A5C5ZDA9_9BACT</name>
<feature type="signal peptide" evidence="1">
    <location>
        <begin position="1"/>
        <end position="20"/>
    </location>
</feature>
<evidence type="ECO:0000313" key="2">
    <source>
        <dbReference type="EMBL" id="TWT85126.1"/>
    </source>
</evidence>
<organism evidence="2 3">
    <name type="scientific">Novipirellula herctigrandis</name>
    <dbReference type="NCBI Taxonomy" id="2527986"/>
    <lineage>
        <taxon>Bacteria</taxon>
        <taxon>Pseudomonadati</taxon>
        <taxon>Planctomycetota</taxon>
        <taxon>Planctomycetia</taxon>
        <taxon>Pirellulales</taxon>
        <taxon>Pirellulaceae</taxon>
        <taxon>Novipirellula</taxon>
    </lineage>
</organism>
<dbReference type="InterPro" id="IPR045748">
    <property type="entry name" value="DcaP"/>
</dbReference>
<dbReference type="AlphaFoldDB" id="A0A5C5ZDA9"/>
<evidence type="ECO:0000256" key="1">
    <source>
        <dbReference type="SAM" id="SignalP"/>
    </source>
</evidence>
<dbReference type="SUPFAM" id="SSF56935">
    <property type="entry name" value="Porins"/>
    <property type="match status" value="1"/>
</dbReference>
<accession>A0A5C5ZDA9</accession>
<dbReference type="Proteomes" id="UP000315010">
    <property type="component" value="Unassembled WGS sequence"/>
</dbReference>
<sequence precursor="true">MWMRFFPVWCLLLTATASHAQQPLPASLSAALSTPIALAASPSLEYEPIDLGLSIESSHALWLEAIDDGSEKPSRVQQVAMMQVPAQLDVSGIQSVDASQFSGSFAARPGRFDIGLDLYSAPEFENGLIVFGDDVAMKFGGYVKTDFIYDFDPIDSTDSFVTTKIPVGSPDRTNTRFHARQTRLSFDTRWKAEGYTVQAFVEGDFFGENSQFRLRHAYGEVGSLLVGRTWTTFTDVAASPATIDFEGSVSNVNRRQAQARWTQPIFGDALTISIAVEDTRFIVIAPPGLPGDARSPSPDVIARLKLTRDWGRFQFAYLSRTGGYQPTGGPVMEGSAWGLNFTGVVMLLESTKVYYQIVHGEGIGSYRSLPDAAPESATTERVLPLFGWMVGITHEWNDRFSSNFTYAANQLDTAPLQPPDDVSATSYLAANLIWSPLERVKVGIEYLYGTRENVNMSSADAHRIQSAVAFILP</sequence>
<keyword evidence="3" id="KW-1185">Reference proteome</keyword>
<comment type="caution">
    <text evidence="2">The sequence shown here is derived from an EMBL/GenBank/DDBJ whole genome shotgun (WGS) entry which is preliminary data.</text>
</comment>
<proteinExistence type="predicted"/>
<gene>
    <name evidence="2" type="ORF">CA13_66080</name>
</gene>
<feature type="chain" id="PRO_5022806278" description="Porin subfamily protein" evidence="1">
    <location>
        <begin position="21"/>
        <end position="473"/>
    </location>
</feature>